<feature type="transmembrane region" description="Helical" evidence="5">
    <location>
        <begin position="21"/>
        <end position="41"/>
    </location>
</feature>
<evidence type="ECO:0000259" key="6">
    <source>
        <dbReference type="PROSITE" id="PS51012"/>
    </source>
</evidence>
<dbReference type="InterPro" id="IPR013525">
    <property type="entry name" value="ABC2_TM"/>
</dbReference>
<comment type="caution">
    <text evidence="7">The sequence shown here is derived from an EMBL/GenBank/DDBJ whole genome shotgun (WGS) entry which is preliminary data.</text>
</comment>
<feature type="domain" description="ABC transmembrane type-2" evidence="6">
    <location>
        <begin position="124"/>
        <end position="354"/>
    </location>
</feature>
<dbReference type="RefSeq" id="WP_285727652.1">
    <property type="nucleotide sequence ID" value="NZ_BSDD01000007.1"/>
</dbReference>
<protein>
    <recommendedName>
        <fullName evidence="6">ABC transmembrane type-2 domain-containing protein</fullName>
    </recommendedName>
</protein>
<dbReference type="InterPro" id="IPR047817">
    <property type="entry name" value="ABC2_TM_bact-type"/>
</dbReference>
<sequence>MLMMIWRQFVMEWKLYLRDKGAMFWTFAFPVAMLLGFGIIFRGGGGPKLTVVYVQPAAQSTRDAALLKAMDEVQLKVLSLAPGEAAGRWGRGETAAEVLPDGDGYRIRLNSYLMAQGGPTAGLVNQAWLLAQARLNGSPEPGRIPLSVESPGGKKASNYAAFLLPGLLGLNLLSIGLFSVGMVNVSYREKGKFRRLAVTPLPKWVFLMGQVLQRLTISLAQAVVLLVVGWLAFGIRNQGSYLDLVVVMTLGTACFMSFGFALSGFAETSETYAAIANVFFFPLMLLSGVYFTLDSAPHWLQQSVAFLPLSPFLSTLRAVFNDGAGLAGHGLGLLVVAAWALGTFLIAVRRFRWN</sequence>
<evidence type="ECO:0000256" key="4">
    <source>
        <dbReference type="ARBA" id="ARBA00023136"/>
    </source>
</evidence>
<evidence type="ECO:0000313" key="7">
    <source>
        <dbReference type="EMBL" id="GLH71388.1"/>
    </source>
</evidence>
<feature type="transmembrane region" description="Helical" evidence="5">
    <location>
        <begin position="326"/>
        <end position="348"/>
    </location>
</feature>
<comment type="subcellular location">
    <subcellularLocation>
        <location evidence="1">Membrane</location>
        <topology evidence="1">Multi-pass membrane protein</topology>
    </subcellularLocation>
</comment>
<dbReference type="PROSITE" id="PS51012">
    <property type="entry name" value="ABC_TM2"/>
    <property type="match status" value="1"/>
</dbReference>
<keyword evidence="2 5" id="KW-0812">Transmembrane</keyword>
<evidence type="ECO:0000256" key="3">
    <source>
        <dbReference type="ARBA" id="ARBA00022989"/>
    </source>
</evidence>
<feature type="transmembrane region" description="Helical" evidence="5">
    <location>
        <begin position="159"/>
        <end position="185"/>
    </location>
</feature>
<dbReference type="PANTHER" id="PTHR43027">
    <property type="entry name" value="DOXORUBICIN RESISTANCE ABC TRANSPORTER PERMEASE PROTEIN DRRC-RELATED"/>
    <property type="match status" value="1"/>
</dbReference>
<evidence type="ECO:0000313" key="8">
    <source>
        <dbReference type="Proteomes" id="UP001165089"/>
    </source>
</evidence>
<accession>A0ABQ5Q9X1</accession>
<reference evidence="7 8" key="1">
    <citation type="journal article" date="2023" name="Antonie Van Leeuwenhoek">
        <title>Mesoterricola silvestris gen. nov., sp. nov., Mesoterricola sediminis sp. nov., Geothrix oryzae sp. nov., Geothrix edaphica sp. nov., Geothrix rubra sp. nov., and Geothrix limicola sp. nov., six novel members of Acidobacteriota isolated from soils.</title>
        <authorList>
            <person name="Itoh H."/>
            <person name="Sugisawa Y."/>
            <person name="Mise K."/>
            <person name="Xu Z."/>
            <person name="Kuniyasu M."/>
            <person name="Ushijima N."/>
            <person name="Kawano K."/>
            <person name="Kobayashi E."/>
            <person name="Shiratori Y."/>
            <person name="Masuda Y."/>
            <person name="Senoo K."/>
        </authorList>
    </citation>
    <scope>NUCLEOTIDE SEQUENCE [LARGE SCALE GENOMIC DNA]</scope>
    <source>
        <strain evidence="7 8">Red803</strain>
    </source>
</reference>
<dbReference type="Pfam" id="PF12698">
    <property type="entry name" value="ABC2_membrane_3"/>
    <property type="match status" value="1"/>
</dbReference>
<feature type="transmembrane region" description="Helical" evidence="5">
    <location>
        <begin position="274"/>
        <end position="293"/>
    </location>
</feature>
<dbReference type="Proteomes" id="UP001165089">
    <property type="component" value="Unassembled WGS sequence"/>
</dbReference>
<keyword evidence="8" id="KW-1185">Reference proteome</keyword>
<dbReference type="EMBL" id="BSDD01000007">
    <property type="protein sequence ID" value="GLH71388.1"/>
    <property type="molecule type" value="Genomic_DNA"/>
</dbReference>
<dbReference type="InterPro" id="IPR052902">
    <property type="entry name" value="ABC-2_transporter"/>
</dbReference>
<evidence type="ECO:0000256" key="2">
    <source>
        <dbReference type="ARBA" id="ARBA00022692"/>
    </source>
</evidence>
<feature type="transmembrane region" description="Helical" evidence="5">
    <location>
        <begin position="215"/>
        <end position="235"/>
    </location>
</feature>
<dbReference type="PANTHER" id="PTHR43027:SF2">
    <property type="entry name" value="TRANSPORT PERMEASE PROTEIN"/>
    <property type="match status" value="1"/>
</dbReference>
<evidence type="ECO:0000256" key="1">
    <source>
        <dbReference type="ARBA" id="ARBA00004141"/>
    </source>
</evidence>
<gene>
    <name evidence="7" type="ORF">GETHPA_29220</name>
</gene>
<keyword evidence="4 5" id="KW-0472">Membrane</keyword>
<keyword evidence="3 5" id="KW-1133">Transmembrane helix</keyword>
<name>A0ABQ5Q9X1_9BACT</name>
<proteinExistence type="predicted"/>
<organism evidence="7 8">
    <name type="scientific">Geothrix rubra</name>
    <dbReference type="NCBI Taxonomy" id="2927977"/>
    <lineage>
        <taxon>Bacteria</taxon>
        <taxon>Pseudomonadati</taxon>
        <taxon>Acidobacteriota</taxon>
        <taxon>Holophagae</taxon>
        <taxon>Holophagales</taxon>
        <taxon>Holophagaceae</taxon>
        <taxon>Geothrix</taxon>
    </lineage>
</organism>
<feature type="transmembrane region" description="Helical" evidence="5">
    <location>
        <begin position="241"/>
        <end position="262"/>
    </location>
</feature>
<evidence type="ECO:0000256" key="5">
    <source>
        <dbReference type="SAM" id="Phobius"/>
    </source>
</evidence>